<dbReference type="Pfam" id="PF09588">
    <property type="entry name" value="YqaJ"/>
    <property type="match status" value="1"/>
</dbReference>
<feature type="non-terminal residue" evidence="2">
    <location>
        <position position="140"/>
    </location>
</feature>
<accession>X1RQ72</accession>
<sequence length="140" mass="16177">MARQKPIIQVKIEKEFDPVILFEKNCNILTPTEGLSKPDWLRFRQKGIGGSDISSACGVNKWKSPLALWHEKTEKIKDEEEENLPAELGTFLEPFMKKRFEKWLIKDDGQKNPNVFKVPYILQHKDNPIALANIDGAFIR</sequence>
<dbReference type="AlphaFoldDB" id="X1RQ72"/>
<dbReference type="Gene3D" id="3.90.320.10">
    <property type="match status" value="1"/>
</dbReference>
<organism evidence="2">
    <name type="scientific">marine sediment metagenome</name>
    <dbReference type="NCBI Taxonomy" id="412755"/>
    <lineage>
        <taxon>unclassified sequences</taxon>
        <taxon>metagenomes</taxon>
        <taxon>ecological metagenomes</taxon>
    </lineage>
</organism>
<dbReference type="SUPFAM" id="SSF52980">
    <property type="entry name" value="Restriction endonuclease-like"/>
    <property type="match status" value="1"/>
</dbReference>
<dbReference type="EMBL" id="BARW01009629">
    <property type="protein sequence ID" value="GAI82803.1"/>
    <property type="molecule type" value="Genomic_DNA"/>
</dbReference>
<gene>
    <name evidence="2" type="ORF">S12H4_19288</name>
</gene>
<dbReference type="InterPro" id="IPR019080">
    <property type="entry name" value="YqaJ_viral_recombinase"/>
</dbReference>
<dbReference type="InterPro" id="IPR011604">
    <property type="entry name" value="PDDEXK-like_dom_sf"/>
</dbReference>
<protein>
    <recommendedName>
        <fullName evidence="1">YqaJ viral recombinase domain-containing protein</fullName>
    </recommendedName>
</protein>
<proteinExistence type="predicted"/>
<comment type="caution">
    <text evidence="2">The sequence shown here is derived from an EMBL/GenBank/DDBJ whole genome shotgun (WGS) entry which is preliminary data.</text>
</comment>
<evidence type="ECO:0000259" key="1">
    <source>
        <dbReference type="Pfam" id="PF09588"/>
    </source>
</evidence>
<name>X1RQ72_9ZZZZ</name>
<reference evidence="2" key="1">
    <citation type="journal article" date="2014" name="Front. Microbiol.">
        <title>High frequency of phylogenetically diverse reductive dehalogenase-homologous genes in deep subseafloor sedimentary metagenomes.</title>
        <authorList>
            <person name="Kawai M."/>
            <person name="Futagami T."/>
            <person name="Toyoda A."/>
            <person name="Takaki Y."/>
            <person name="Nishi S."/>
            <person name="Hori S."/>
            <person name="Arai W."/>
            <person name="Tsubouchi T."/>
            <person name="Morono Y."/>
            <person name="Uchiyama I."/>
            <person name="Ito T."/>
            <person name="Fujiyama A."/>
            <person name="Inagaki F."/>
            <person name="Takami H."/>
        </authorList>
    </citation>
    <scope>NUCLEOTIDE SEQUENCE</scope>
    <source>
        <strain evidence="2">Expedition CK06-06</strain>
    </source>
</reference>
<feature type="domain" description="YqaJ viral recombinase" evidence="1">
    <location>
        <begin position="39"/>
        <end position="138"/>
    </location>
</feature>
<evidence type="ECO:0000313" key="2">
    <source>
        <dbReference type="EMBL" id="GAI82803.1"/>
    </source>
</evidence>
<dbReference type="InterPro" id="IPR011335">
    <property type="entry name" value="Restrct_endonuc-II-like"/>
</dbReference>